<keyword evidence="9" id="KW-1185">Reference proteome</keyword>
<keyword evidence="5 6" id="KW-0472">Membrane</keyword>
<sequence length="389" mass="41829">MTDRARSDRKLFRSRLQAAVSGCNFEHTNRIQRNKRLLLHQKNSRRRKIDRLIKLQERTEDAINTPSTPGADRIAQTVLESEKMSSVLPRAKQRISANAAGVLWVTAGTALFTIIFASGKLAGDTASALQILFLRYVSGFATLSVITLLSGKGLKYYSSTRPAAHFYRAVFGAFGGVSAIHAAANMPIVDATAIGLLETIFTVLLGVALLGERISPRHWIAIIISCTGAAVMMASKGAFQSLSASYLWPAAFALVGAILIACESIMIKILAVSEKPMTVLLYVNAFGILLLSVPAFLTWRSTDLHDNLPFLLLGPLAITAQYFVIKGFRLADVSVLGPVSYTWIVFAALLGFLVFGEIPDTGTIVGAVIIVIGGINLALLKPGPGSDQV</sequence>
<feature type="transmembrane region" description="Helical" evidence="6">
    <location>
        <begin position="279"/>
        <end position="297"/>
    </location>
</feature>
<proteinExistence type="inferred from homology"/>
<dbReference type="InterPro" id="IPR037185">
    <property type="entry name" value="EmrE-like"/>
</dbReference>
<feature type="transmembrane region" description="Helical" evidence="6">
    <location>
        <begin position="191"/>
        <end position="211"/>
    </location>
</feature>
<comment type="similarity">
    <text evidence="2">Belongs to the drug/metabolite transporter (DMT) superfamily. 10 TMS drug/metabolite exporter (DME) (TC 2.A.7.3) family.</text>
</comment>
<dbReference type="AlphaFoldDB" id="A0A545TY44"/>
<feature type="transmembrane region" description="Helical" evidence="6">
    <location>
        <begin position="99"/>
        <end position="119"/>
    </location>
</feature>
<feature type="transmembrane region" description="Helical" evidence="6">
    <location>
        <begin position="131"/>
        <end position="154"/>
    </location>
</feature>
<dbReference type="OrthoDB" id="8478051at2"/>
<keyword evidence="4 6" id="KW-1133">Transmembrane helix</keyword>
<comment type="subcellular location">
    <subcellularLocation>
        <location evidence="1">Membrane</location>
        <topology evidence="1">Multi-pass membrane protein</topology>
    </subcellularLocation>
</comment>
<accession>A0A545TY44</accession>
<feature type="transmembrane region" description="Helical" evidence="6">
    <location>
        <begin position="335"/>
        <end position="355"/>
    </location>
</feature>
<feature type="domain" description="EamA" evidence="7">
    <location>
        <begin position="100"/>
        <end position="233"/>
    </location>
</feature>
<dbReference type="PANTHER" id="PTHR22911">
    <property type="entry name" value="ACYL-MALONYL CONDENSING ENZYME-RELATED"/>
    <property type="match status" value="1"/>
</dbReference>
<feature type="transmembrane region" description="Helical" evidence="6">
    <location>
        <begin position="246"/>
        <end position="267"/>
    </location>
</feature>
<evidence type="ECO:0000313" key="8">
    <source>
        <dbReference type="EMBL" id="TQV82127.1"/>
    </source>
</evidence>
<dbReference type="EMBL" id="VHSH01000002">
    <property type="protein sequence ID" value="TQV82127.1"/>
    <property type="molecule type" value="Genomic_DNA"/>
</dbReference>
<dbReference type="PANTHER" id="PTHR22911:SF6">
    <property type="entry name" value="SOLUTE CARRIER FAMILY 35 MEMBER G1"/>
    <property type="match status" value="1"/>
</dbReference>
<organism evidence="8 9">
    <name type="scientific">Denitrobaculum tricleocarpae</name>
    <dbReference type="NCBI Taxonomy" id="2591009"/>
    <lineage>
        <taxon>Bacteria</taxon>
        <taxon>Pseudomonadati</taxon>
        <taxon>Pseudomonadota</taxon>
        <taxon>Alphaproteobacteria</taxon>
        <taxon>Rhodospirillales</taxon>
        <taxon>Rhodospirillaceae</taxon>
        <taxon>Denitrobaculum</taxon>
    </lineage>
</organism>
<dbReference type="Proteomes" id="UP000315252">
    <property type="component" value="Unassembled WGS sequence"/>
</dbReference>
<evidence type="ECO:0000259" key="7">
    <source>
        <dbReference type="Pfam" id="PF00892"/>
    </source>
</evidence>
<evidence type="ECO:0000313" key="9">
    <source>
        <dbReference type="Proteomes" id="UP000315252"/>
    </source>
</evidence>
<protein>
    <submittedName>
        <fullName evidence="8">DMT family transporter</fullName>
    </submittedName>
</protein>
<evidence type="ECO:0000256" key="2">
    <source>
        <dbReference type="ARBA" id="ARBA00009853"/>
    </source>
</evidence>
<dbReference type="SUPFAM" id="SSF103481">
    <property type="entry name" value="Multidrug resistance efflux transporter EmrE"/>
    <property type="match status" value="2"/>
</dbReference>
<gene>
    <name evidence="8" type="ORF">FKG95_07850</name>
</gene>
<keyword evidence="3 6" id="KW-0812">Transmembrane</keyword>
<dbReference type="Pfam" id="PF00892">
    <property type="entry name" value="EamA"/>
    <property type="match status" value="2"/>
</dbReference>
<name>A0A545TY44_9PROT</name>
<evidence type="ECO:0000256" key="3">
    <source>
        <dbReference type="ARBA" id="ARBA00022692"/>
    </source>
</evidence>
<feature type="transmembrane region" description="Helical" evidence="6">
    <location>
        <begin position="309"/>
        <end position="328"/>
    </location>
</feature>
<reference evidence="8 9" key="1">
    <citation type="submission" date="2019-06" db="EMBL/GenBank/DDBJ databases">
        <title>Whole genome sequence for Rhodospirillaceae sp. R148.</title>
        <authorList>
            <person name="Wang G."/>
        </authorList>
    </citation>
    <scope>NUCLEOTIDE SEQUENCE [LARGE SCALE GENOMIC DNA]</scope>
    <source>
        <strain evidence="8 9">R148</strain>
    </source>
</reference>
<evidence type="ECO:0000256" key="1">
    <source>
        <dbReference type="ARBA" id="ARBA00004141"/>
    </source>
</evidence>
<comment type="caution">
    <text evidence="8">The sequence shown here is derived from an EMBL/GenBank/DDBJ whole genome shotgun (WGS) entry which is preliminary data.</text>
</comment>
<evidence type="ECO:0000256" key="4">
    <source>
        <dbReference type="ARBA" id="ARBA00022989"/>
    </source>
</evidence>
<dbReference type="InterPro" id="IPR000620">
    <property type="entry name" value="EamA_dom"/>
</dbReference>
<feature type="domain" description="EamA" evidence="7">
    <location>
        <begin position="249"/>
        <end position="373"/>
    </location>
</feature>
<evidence type="ECO:0000256" key="6">
    <source>
        <dbReference type="SAM" id="Phobius"/>
    </source>
</evidence>
<evidence type="ECO:0000256" key="5">
    <source>
        <dbReference type="ARBA" id="ARBA00023136"/>
    </source>
</evidence>
<dbReference type="GO" id="GO:0016020">
    <property type="term" value="C:membrane"/>
    <property type="evidence" value="ECO:0007669"/>
    <property type="project" value="UniProtKB-SubCell"/>
</dbReference>
<feature type="transmembrane region" description="Helical" evidence="6">
    <location>
        <begin position="218"/>
        <end position="234"/>
    </location>
</feature>
<feature type="transmembrane region" description="Helical" evidence="6">
    <location>
        <begin position="361"/>
        <end position="380"/>
    </location>
</feature>
<feature type="transmembrane region" description="Helical" evidence="6">
    <location>
        <begin position="166"/>
        <end position="185"/>
    </location>
</feature>